<evidence type="ECO:0000313" key="2">
    <source>
        <dbReference type="Proteomes" id="UP000003505"/>
    </source>
</evidence>
<organism evidence="1 2">
    <name type="scientific">Selenomonas sputigena (strain ATCC 35185 / DSM 20758 / CCUG 44933 / VPI D19B-28)</name>
    <dbReference type="NCBI Taxonomy" id="546271"/>
    <lineage>
        <taxon>Bacteria</taxon>
        <taxon>Bacillati</taxon>
        <taxon>Bacillota</taxon>
        <taxon>Negativicutes</taxon>
        <taxon>Selenomonadales</taxon>
        <taxon>Selenomonadaceae</taxon>
        <taxon>Selenomonas</taxon>
    </lineage>
</organism>
<name>C9LSM1_SELS3</name>
<comment type="caution">
    <text evidence="1">The sequence shown here is derived from an EMBL/GenBank/DDBJ whole genome shotgun (WGS) entry which is preliminary data.</text>
</comment>
<proteinExistence type="predicted"/>
<gene>
    <name evidence="1" type="ORF">SELSPUOL_00447</name>
</gene>
<evidence type="ECO:0000313" key="1">
    <source>
        <dbReference type="EMBL" id="EEX78262.1"/>
    </source>
</evidence>
<sequence length="40" mass="4933">MICSIDFSPYFRKHRFLRRSDDCPSILSQIFPFAHIFRRK</sequence>
<dbReference type="AlphaFoldDB" id="C9LSM1"/>
<reference evidence="1 2" key="1">
    <citation type="submission" date="2009-09" db="EMBL/GenBank/DDBJ databases">
        <authorList>
            <person name="Weinstock G."/>
            <person name="Sodergren E."/>
            <person name="Clifton S."/>
            <person name="Fulton L."/>
            <person name="Fulton B."/>
            <person name="Courtney L."/>
            <person name="Fronick C."/>
            <person name="Harrison M."/>
            <person name="Strong C."/>
            <person name="Farmer C."/>
            <person name="Delahaunty K."/>
            <person name="Markovic C."/>
            <person name="Hall O."/>
            <person name="Minx P."/>
            <person name="Tomlinson C."/>
            <person name="Mitreva M."/>
            <person name="Nelson J."/>
            <person name="Hou S."/>
            <person name="Wollam A."/>
            <person name="Pepin K.H."/>
            <person name="Johnson M."/>
            <person name="Bhonagiri V."/>
            <person name="Nash W.E."/>
            <person name="Warren W."/>
            <person name="Chinwalla A."/>
            <person name="Mardis E.R."/>
            <person name="Wilson R.K."/>
        </authorList>
    </citation>
    <scope>NUCLEOTIDE SEQUENCE [LARGE SCALE GENOMIC DNA]</scope>
    <source>
        <strain evidence="2">ATCC 35185 / DSM 20758 / VPI D19B-28</strain>
    </source>
</reference>
<accession>C9LSM1</accession>
<protein>
    <submittedName>
        <fullName evidence="1">Uncharacterized protein</fullName>
    </submittedName>
</protein>
<dbReference type="EMBL" id="ACKP02000010">
    <property type="protein sequence ID" value="EEX78262.1"/>
    <property type="molecule type" value="Genomic_DNA"/>
</dbReference>
<dbReference type="Proteomes" id="UP000003505">
    <property type="component" value="Unassembled WGS sequence"/>
</dbReference>